<dbReference type="Gene3D" id="2.70.98.10">
    <property type="match status" value="1"/>
</dbReference>
<dbReference type="PANTHER" id="PTHR11122:SF13">
    <property type="entry name" value="GLUCOSE-6-PHOSPHATE 1-EPIMERASE"/>
    <property type="match status" value="1"/>
</dbReference>
<reference evidence="1 2" key="1">
    <citation type="submission" date="2019-05" db="EMBL/GenBank/DDBJ databases">
        <title>Whole genome sequence analysis of Cupriavidus campinensis S14E4C strain.</title>
        <authorList>
            <person name="Abbaszade G."/>
            <person name="Szabo A."/>
            <person name="Toumi M."/>
            <person name="Toth E."/>
        </authorList>
    </citation>
    <scope>NUCLEOTIDE SEQUENCE [LARGE SCALE GENOMIC DNA]</scope>
    <source>
        <strain evidence="1 2">S14E4C</strain>
    </source>
</reference>
<dbReference type="SUPFAM" id="SSF74650">
    <property type="entry name" value="Galactose mutarotase-like"/>
    <property type="match status" value="1"/>
</dbReference>
<accession>A0ABY3ENJ8</accession>
<dbReference type="RefSeq" id="WP_144198021.1">
    <property type="nucleotide sequence ID" value="NZ_VCIZ01000006.1"/>
</dbReference>
<dbReference type="PANTHER" id="PTHR11122">
    <property type="entry name" value="APOSPORY-ASSOCIATED PROTEIN C-RELATED"/>
    <property type="match status" value="1"/>
</dbReference>
<organism evidence="1 2">
    <name type="scientific">Cupriavidus campinensis</name>
    <dbReference type="NCBI Taxonomy" id="151783"/>
    <lineage>
        <taxon>Bacteria</taxon>
        <taxon>Pseudomonadati</taxon>
        <taxon>Pseudomonadota</taxon>
        <taxon>Betaproteobacteria</taxon>
        <taxon>Burkholderiales</taxon>
        <taxon>Burkholderiaceae</taxon>
        <taxon>Cupriavidus</taxon>
    </lineage>
</organism>
<dbReference type="InterPro" id="IPR008183">
    <property type="entry name" value="Aldose_1/G6P_1-epimerase"/>
</dbReference>
<dbReference type="InterPro" id="IPR014718">
    <property type="entry name" value="GH-type_carb-bd"/>
</dbReference>
<comment type="caution">
    <text evidence="1">The sequence shown here is derived from an EMBL/GenBank/DDBJ whole genome shotgun (WGS) entry which is preliminary data.</text>
</comment>
<evidence type="ECO:0000313" key="2">
    <source>
        <dbReference type="Proteomes" id="UP000318943"/>
    </source>
</evidence>
<proteinExistence type="predicted"/>
<name>A0ABY3ENJ8_9BURK</name>
<dbReference type="Proteomes" id="UP000318943">
    <property type="component" value="Unassembled WGS sequence"/>
</dbReference>
<sequence length="297" mass="33077">MTSVIIERFQGQELARIGAGDNYLLLAPAHGGRLVRWVHRGQDILYWPDDADWSRVAKVRGGNPLLFPFIGRHFVDGEPGKWRDADGLVRELPQHGFARDMAFAVSDFSESAVSMTLASSDATRAGYPFDFVFTVSYRLVPEGLEAELEVRNTGSAPLPWYAGHHFYFALPHAERSASRLSLPPADRVRQTPDGGLTGAEPGERTYRLDDARLQDTFHVLRGPGTLRLQMPAREIDFVLNVPGRAPWHAITTWSEREDSDFYCVEPWLGLPNAIGNGEGLRWLAPGKTEAAVCRLVI</sequence>
<protein>
    <submittedName>
        <fullName evidence="1">Aldose epimerase</fullName>
    </submittedName>
</protein>
<dbReference type="InterPro" id="IPR011013">
    <property type="entry name" value="Gal_mutarotase_sf_dom"/>
</dbReference>
<dbReference type="Pfam" id="PF01263">
    <property type="entry name" value="Aldose_epim"/>
    <property type="match status" value="1"/>
</dbReference>
<gene>
    <name evidence="1" type="ORF">FGG12_12655</name>
</gene>
<keyword evidence="2" id="KW-1185">Reference proteome</keyword>
<evidence type="ECO:0000313" key="1">
    <source>
        <dbReference type="EMBL" id="TSP12439.1"/>
    </source>
</evidence>
<dbReference type="EMBL" id="VCIZ01000006">
    <property type="protein sequence ID" value="TSP12439.1"/>
    <property type="molecule type" value="Genomic_DNA"/>
</dbReference>